<evidence type="ECO:0000313" key="2">
    <source>
        <dbReference type="EMBL" id="GAA5440304.1"/>
    </source>
</evidence>
<dbReference type="Gene3D" id="2.40.33.20">
    <property type="entry name" value="PK beta-barrel domain-like"/>
    <property type="match status" value="1"/>
</dbReference>
<accession>A0ABP9UC29</accession>
<comment type="caution">
    <text evidence="2">The sequence shown here is derived from an EMBL/GenBank/DDBJ whole genome shotgun (WGS) entry which is preliminary data.</text>
</comment>
<dbReference type="PROSITE" id="PS51340">
    <property type="entry name" value="MOSC"/>
    <property type="match status" value="1"/>
</dbReference>
<proteinExistence type="predicted"/>
<dbReference type="InterPro" id="IPR052353">
    <property type="entry name" value="Benzoxazolinone_Detox_Enz"/>
</dbReference>
<sequence>MNMNLIRTRIEWAAKPARSERTRLGELPRRVAAGRVPDVEPAGAVKFRIVGETDGIRIRSVNVGQGLPVTVGARAVRSGIDKRPTLQPVGIGPHGLDGDRVLNTRHHGGPGQAAYLYTGDDYDWWAAQGVAVRDGLFGENLTLTGAGSSADWRVGDRLTTSGGVTLEVTAPRIPCATLSAHMGDPAFARRFAQAARPGLYARVLTPGTVQAGDPVTVTRAAPDDLRRLLAHPLAERSRTDLLKRLAKLEARGPEGTRP</sequence>
<feature type="domain" description="MOSC" evidence="1">
    <location>
        <begin position="83"/>
        <end position="218"/>
    </location>
</feature>
<name>A0ABP9UC29_9DEIO</name>
<dbReference type="Proteomes" id="UP001423409">
    <property type="component" value="Unassembled WGS sequence"/>
</dbReference>
<organism evidence="2 3">
    <name type="scientific">Deinococcus caeni</name>
    <dbReference type="NCBI Taxonomy" id="569127"/>
    <lineage>
        <taxon>Bacteria</taxon>
        <taxon>Thermotogati</taxon>
        <taxon>Deinococcota</taxon>
        <taxon>Deinococci</taxon>
        <taxon>Deinococcales</taxon>
        <taxon>Deinococcaceae</taxon>
        <taxon>Deinococcus</taxon>
    </lineage>
</organism>
<dbReference type="InterPro" id="IPR005302">
    <property type="entry name" value="MoCF_Sase_C"/>
</dbReference>
<dbReference type="PANTHER" id="PTHR30212">
    <property type="entry name" value="PROTEIN YIIM"/>
    <property type="match status" value="1"/>
</dbReference>
<reference evidence="2 3" key="1">
    <citation type="submission" date="2024-02" db="EMBL/GenBank/DDBJ databases">
        <title>Deinococcus caeni NBRC 101312.</title>
        <authorList>
            <person name="Ichikawa N."/>
            <person name="Katano-Makiyama Y."/>
            <person name="Hidaka K."/>
        </authorList>
    </citation>
    <scope>NUCLEOTIDE SEQUENCE [LARGE SCALE GENOMIC DNA]</scope>
    <source>
        <strain evidence="2 3">NBRC 101312</strain>
    </source>
</reference>
<evidence type="ECO:0000313" key="3">
    <source>
        <dbReference type="Proteomes" id="UP001423409"/>
    </source>
</evidence>
<evidence type="ECO:0000259" key="1">
    <source>
        <dbReference type="PROSITE" id="PS51340"/>
    </source>
</evidence>
<keyword evidence="3" id="KW-1185">Reference proteome</keyword>
<gene>
    <name evidence="2" type="ORF">Dcae01_01817</name>
</gene>
<dbReference type="InterPro" id="IPR011037">
    <property type="entry name" value="Pyrv_Knase-like_insert_dom_sf"/>
</dbReference>
<dbReference type="EMBL" id="BAABQU010000019">
    <property type="protein sequence ID" value="GAA5440304.1"/>
    <property type="molecule type" value="Genomic_DNA"/>
</dbReference>
<protein>
    <recommendedName>
        <fullName evidence="1">MOSC domain-containing protein</fullName>
    </recommendedName>
</protein>
<dbReference type="Pfam" id="PF03473">
    <property type="entry name" value="MOSC"/>
    <property type="match status" value="1"/>
</dbReference>
<dbReference type="PANTHER" id="PTHR30212:SF2">
    <property type="entry name" value="PROTEIN YIIM"/>
    <property type="match status" value="1"/>
</dbReference>
<dbReference type="SUPFAM" id="SSF50800">
    <property type="entry name" value="PK beta-barrel domain-like"/>
    <property type="match status" value="1"/>
</dbReference>